<accession>A0A4Z1G5Y9</accession>
<evidence type="ECO:0000313" key="9">
    <source>
        <dbReference type="EMBL" id="TGO32355.1"/>
    </source>
</evidence>
<keyword evidence="5 6" id="KW-0788">Thiol protease</keyword>
<dbReference type="EMBL" id="PQXK01000325">
    <property type="protein sequence ID" value="TGO32355.1"/>
    <property type="molecule type" value="Genomic_DNA"/>
</dbReference>
<dbReference type="InterPro" id="IPR036959">
    <property type="entry name" value="Peptidase_C12_UCH_sf"/>
</dbReference>
<organism evidence="9 10">
    <name type="scientific">Botrytis hyacinthi</name>
    <dbReference type="NCBI Taxonomy" id="278943"/>
    <lineage>
        <taxon>Eukaryota</taxon>
        <taxon>Fungi</taxon>
        <taxon>Dikarya</taxon>
        <taxon>Ascomycota</taxon>
        <taxon>Pezizomycotina</taxon>
        <taxon>Leotiomycetes</taxon>
        <taxon>Helotiales</taxon>
        <taxon>Sclerotiniaceae</taxon>
        <taxon>Botrytis</taxon>
    </lineage>
</organism>
<evidence type="ECO:0000256" key="4">
    <source>
        <dbReference type="ARBA" id="ARBA00022801"/>
    </source>
</evidence>
<gene>
    <name evidence="9" type="ORF">BHYA_0325g00030</name>
</gene>
<dbReference type="AlphaFoldDB" id="A0A4Z1G5Y9"/>
<comment type="similarity">
    <text evidence="6 7">Belongs to the peptidase C12 family.</text>
</comment>
<dbReference type="GO" id="GO:0004843">
    <property type="term" value="F:cysteine-type deubiquitinase activity"/>
    <property type="evidence" value="ECO:0007669"/>
    <property type="project" value="UniProtKB-UniRule"/>
</dbReference>
<evidence type="ECO:0000256" key="5">
    <source>
        <dbReference type="ARBA" id="ARBA00022807"/>
    </source>
</evidence>
<feature type="site" description="Important for enzyme activity" evidence="6">
    <location>
        <position position="305"/>
    </location>
</feature>
<dbReference type="PANTHER" id="PTHR10589:SF41">
    <property type="entry name" value="UBIQUITIN CARBOXYL-TERMINAL HYDROLASE"/>
    <property type="match status" value="1"/>
</dbReference>
<feature type="domain" description="UCH catalytic" evidence="8">
    <location>
        <begin position="122"/>
        <end position="355"/>
    </location>
</feature>
<dbReference type="GO" id="GO:0016579">
    <property type="term" value="P:protein deubiquitination"/>
    <property type="evidence" value="ECO:0007669"/>
    <property type="project" value="TreeGrafter"/>
</dbReference>
<evidence type="ECO:0000259" key="8">
    <source>
        <dbReference type="PROSITE" id="PS52048"/>
    </source>
</evidence>
<dbReference type="GO" id="GO:0005737">
    <property type="term" value="C:cytoplasm"/>
    <property type="evidence" value="ECO:0007669"/>
    <property type="project" value="TreeGrafter"/>
</dbReference>
<keyword evidence="3 6" id="KW-0833">Ubl conjugation pathway</keyword>
<dbReference type="InterPro" id="IPR038765">
    <property type="entry name" value="Papain-like_cys_pep_sf"/>
</dbReference>
<evidence type="ECO:0000313" key="10">
    <source>
        <dbReference type="Proteomes" id="UP000297814"/>
    </source>
</evidence>
<keyword evidence="10" id="KW-1185">Reference proteome</keyword>
<evidence type="ECO:0000256" key="7">
    <source>
        <dbReference type="RuleBase" id="RU361215"/>
    </source>
</evidence>
<name>A0A4Z1G5Y9_9HELO</name>
<comment type="caution">
    <text evidence="9">The sequence shown here is derived from an EMBL/GenBank/DDBJ whole genome shotgun (WGS) entry which is preliminary data.</text>
</comment>
<feature type="active site" description="Proton donor" evidence="6">
    <location>
        <position position="289"/>
    </location>
</feature>
<dbReference type="Pfam" id="PF01088">
    <property type="entry name" value="Peptidase_C12"/>
    <property type="match status" value="1"/>
</dbReference>
<dbReference type="Gene3D" id="3.40.532.10">
    <property type="entry name" value="Peptidase C12, ubiquitin carboxyl-terminal hydrolase"/>
    <property type="match status" value="1"/>
</dbReference>
<comment type="catalytic activity">
    <reaction evidence="1 6 7">
        <text>Thiol-dependent hydrolysis of ester, thioester, amide, peptide and isopeptide bonds formed by the C-terminal Gly of ubiquitin (a 76-residue protein attached to proteins as an intracellular targeting signal).</text>
        <dbReference type="EC" id="3.4.19.12"/>
    </reaction>
</comment>
<dbReference type="EC" id="3.4.19.12" evidence="7"/>
<dbReference type="PROSITE" id="PS52048">
    <property type="entry name" value="UCH_DOMAIN"/>
    <property type="match status" value="1"/>
</dbReference>
<sequence>MTFNPNSDDIGAELDINNISDMFFPATEEMDFDDSKDKVFQLELEFEGSTTESLVSSDSELEEFPTRTLVSQNLEPKNSPEAVRAVLILPDTRDIDSGTSLNLTPHMNLRPSGAKLVDNRLAFTKLENKSEVMNALAIKLGLSPALKFYDVCSFTGTNTLKNIPRPVYALLFSIPFTSTWDSITRAKEMAKPLYKGCGPDQPVIWFKQAIADACGSMGLLHCLLNGQAHKYILPGTILSRLYERSIPLAPDDRAIMLYNDQNYEGAHQAIAALGDKASSTGKAEKSRRHFVAFVRGEDGWLWEMDGIRGGPIRREPRLEEHEELLTDDILRFCMGGFVDTDSDEDTMCSCIALAKDPTEAVTLPLNSLSRGHLQNERSEGVEPRTFWDPAWYGTDHWS</sequence>
<dbReference type="PRINTS" id="PR00707">
    <property type="entry name" value="UBCTHYDRLASE"/>
</dbReference>
<dbReference type="Proteomes" id="UP000297814">
    <property type="component" value="Unassembled WGS sequence"/>
</dbReference>
<dbReference type="SUPFAM" id="SSF54001">
    <property type="entry name" value="Cysteine proteinases"/>
    <property type="match status" value="1"/>
</dbReference>
<evidence type="ECO:0000256" key="2">
    <source>
        <dbReference type="ARBA" id="ARBA00022670"/>
    </source>
</evidence>
<feature type="site" description="Transition state stabilizer" evidence="6">
    <location>
        <position position="208"/>
    </location>
</feature>
<protein>
    <recommendedName>
        <fullName evidence="7">Ubiquitin carboxyl-terminal hydrolase</fullName>
        <ecNumber evidence="7">3.4.19.12</ecNumber>
    </recommendedName>
</protein>
<keyword evidence="4 6" id="KW-0378">Hydrolase</keyword>
<reference evidence="9 10" key="1">
    <citation type="submission" date="2017-12" db="EMBL/GenBank/DDBJ databases">
        <title>Comparative genomics of Botrytis spp.</title>
        <authorList>
            <person name="Valero-Jimenez C.A."/>
            <person name="Tapia P."/>
            <person name="Veloso J."/>
            <person name="Silva-Moreno E."/>
            <person name="Staats M."/>
            <person name="Valdes J.H."/>
            <person name="Van Kan J.A.L."/>
        </authorList>
    </citation>
    <scope>NUCLEOTIDE SEQUENCE [LARGE SCALE GENOMIC DNA]</scope>
    <source>
        <strain evidence="9 10">Bh0001</strain>
    </source>
</reference>
<evidence type="ECO:0000256" key="6">
    <source>
        <dbReference type="PROSITE-ProRule" id="PRU01393"/>
    </source>
</evidence>
<keyword evidence="2 6" id="KW-0645">Protease</keyword>
<feature type="active site" description="Nucleophile" evidence="6">
    <location>
        <position position="214"/>
    </location>
</feature>
<evidence type="ECO:0000256" key="1">
    <source>
        <dbReference type="ARBA" id="ARBA00000707"/>
    </source>
</evidence>
<proteinExistence type="inferred from homology"/>
<evidence type="ECO:0000256" key="3">
    <source>
        <dbReference type="ARBA" id="ARBA00022786"/>
    </source>
</evidence>
<dbReference type="PANTHER" id="PTHR10589">
    <property type="entry name" value="UBIQUITIN CARBOXYL-TERMINAL HYDROLASE"/>
    <property type="match status" value="1"/>
</dbReference>
<dbReference type="InterPro" id="IPR001578">
    <property type="entry name" value="Peptidase_C12_UCH"/>
</dbReference>
<dbReference type="GO" id="GO:0006511">
    <property type="term" value="P:ubiquitin-dependent protein catabolic process"/>
    <property type="evidence" value="ECO:0007669"/>
    <property type="project" value="UniProtKB-UniRule"/>
</dbReference>